<feature type="coiled-coil region" evidence="1">
    <location>
        <begin position="33"/>
        <end position="60"/>
    </location>
</feature>
<proteinExistence type="predicted"/>
<protein>
    <submittedName>
        <fullName evidence="2">Uncharacterized protein</fullName>
    </submittedName>
</protein>
<keyword evidence="1" id="KW-0175">Coiled coil</keyword>
<dbReference type="EMBL" id="CP022202">
    <property type="protein sequence ID" value="AXA62492.1"/>
    <property type="molecule type" value="Genomic_DNA"/>
</dbReference>
<name>A0A2Z4ZF80_9PSED</name>
<keyword evidence="3" id="KW-1185">Reference proteome</keyword>
<sequence>MSGSGKAIGAALVLVGAAIGAGVGWVSRGFKDKDEKEKLKDLAERRAHDLEAVLKAFELEATRMEKIVTAISTENPSNAVEMTILLKKHGLNQIQIEKIVSTRFPETKQSGVA</sequence>
<evidence type="ECO:0000256" key="1">
    <source>
        <dbReference type="SAM" id="Coils"/>
    </source>
</evidence>
<dbReference type="AlphaFoldDB" id="A0A2Z4ZF80"/>
<accession>A0A2Z4ZF80</accession>
<organism evidence="2 3">
    <name type="scientific">Pseudomonas thivervalensis</name>
    <dbReference type="NCBI Taxonomy" id="86265"/>
    <lineage>
        <taxon>Bacteria</taxon>
        <taxon>Pseudomonadati</taxon>
        <taxon>Pseudomonadota</taxon>
        <taxon>Gammaproteobacteria</taxon>
        <taxon>Pseudomonadales</taxon>
        <taxon>Pseudomonadaceae</taxon>
        <taxon>Pseudomonas</taxon>
    </lineage>
</organism>
<dbReference type="Proteomes" id="UP000251666">
    <property type="component" value="Chromosome"/>
</dbReference>
<dbReference type="RefSeq" id="WP_208665531.1">
    <property type="nucleotide sequence ID" value="NZ_CP022201.1"/>
</dbReference>
<gene>
    <name evidence="2" type="ORF">CEQ51_21220</name>
</gene>
<reference evidence="3" key="1">
    <citation type="journal article" date="2021" name="Front. Microbiol.">
        <title>Genomic Analysis of the 1-Aminocyclopropane-1-Carboxylate Deaminase-Producing Pseudomonas thivervalensis SC5 Reveals Its Multifaceted Roles in Soil and in Beneficial Interactions With Plants.</title>
        <authorList>
            <person name="Nascimento F.X."/>
            <person name="Uron P."/>
            <person name="Glick B.R."/>
            <person name="Giachini A."/>
            <person name="Rossi M.J."/>
        </authorList>
    </citation>
    <scope>NUCLEOTIDE SEQUENCE [LARGE SCALE GENOMIC DNA]</scope>
    <source>
        <strain evidence="3">PLM3</strain>
    </source>
</reference>
<dbReference type="KEGG" id="pthv:CE140_20670"/>
<evidence type="ECO:0000313" key="3">
    <source>
        <dbReference type="Proteomes" id="UP000251666"/>
    </source>
</evidence>
<evidence type="ECO:0000313" key="2">
    <source>
        <dbReference type="EMBL" id="AXA62492.1"/>
    </source>
</evidence>